<dbReference type="InterPro" id="IPR000436">
    <property type="entry name" value="Sushi_SCR_CCP_dom"/>
</dbReference>
<sequence>SCSQPPLVHNARTFGQLRPRYEINSLIRYQCMNGFIQRHVPTIRCRGDGSWDLPKISCMN</sequence>
<organism evidence="9 10">
    <name type="scientific">Cirrhinus mrigala</name>
    <name type="common">Mrigala</name>
    <dbReference type="NCBI Taxonomy" id="683832"/>
    <lineage>
        <taxon>Eukaryota</taxon>
        <taxon>Metazoa</taxon>
        <taxon>Chordata</taxon>
        <taxon>Craniata</taxon>
        <taxon>Vertebrata</taxon>
        <taxon>Euteleostomi</taxon>
        <taxon>Actinopterygii</taxon>
        <taxon>Neopterygii</taxon>
        <taxon>Teleostei</taxon>
        <taxon>Ostariophysi</taxon>
        <taxon>Cypriniformes</taxon>
        <taxon>Cyprinidae</taxon>
        <taxon>Labeoninae</taxon>
        <taxon>Labeonini</taxon>
        <taxon>Cirrhinus</taxon>
    </lineage>
</organism>
<feature type="disulfide bond" evidence="7">
    <location>
        <begin position="2"/>
        <end position="45"/>
    </location>
</feature>
<proteinExistence type="predicted"/>
<feature type="non-terminal residue" evidence="9">
    <location>
        <position position="1"/>
    </location>
</feature>
<dbReference type="PROSITE" id="PS50923">
    <property type="entry name" value="SUSHI"/>
    <property type="match status" value="1"/>
</dbReference>
<keyword evidence="4" id="KW-0677">Repeat</keyword>
<evidence type="ECO:0000256" key="4">
    <source>
        <dbReference type="ARBA" id="ARBA00022737"/>
    </source>
</evidence>
<evidence type="ECO:0000313" key="9">
    <source>
        <dbReference type="EMBL" id="KAL0192365.1"/>
    </source>
</evidence>
<evidence type="ECO:0000256" key="1">
    <source>
        <dbReference type="ARBA" id="ARBA00004613"/>
    </source>
</evidence>
<dbReference type="Pfam" id="PF00084">
    <property type="entry name" value="Sushi"/>
    <property type="match status" value="1"/>
</dbReference>
<name>A0ABD0R3L3_CIRMR</name>
<keyword evidence="5 7" id="KW-1015">Disulfide bond</keyword>
<evidence type="ECO:0000259" key="8">
    <source>
        <dbReference type="PROSITE" id="PS50923"/>
    </source>
</evidence>
<dbReference type="SMART" id="SM00032">
    <property type="entry name" value="CCP"/>
    <property type="match status" value="1"/>
</dbReference>
<dbReference type="InterPro" id="IPR035976">
    <property type="entry name" value="Sushi/SCR/CCP_sf"/>
</dbReference>
<feature type="disulfide bond" evidence="7">
    <location>
        <begin position="31"/>
        <end position="58"/>
    </location>
</feature>
<feature type="domain" description="Sushi" evidence="8">
    <location>
        <begin position="1"/>
        <end position="60"/>
    </location>
</feature>
<gene>
    <name evidence="9" type="ORF">M9458_010661</name>
</gene>
<evidence type="ECO:0000313" key="10">
    <source>
        <dbReference type="Proteomes" id="UP001529510"/>
    </source>
</evidence>
<feature type="non-terminal residue" evidence="9">
    <location>
        <position position="60"/>
    </location>
</feature>
<evidence type="ECO:0000256" key="2">
    <source>
        <dbReference type="ARBA" id="ARBA00022525"/>
    </source>
</evidence>
<dbReference type="GO" id="GO:0005576">
    <property type="term" value="C:extracellular region"/>
    <property type="evidence" value="ECO:0007669"/>
    <property type="project" value="UniProtKB-SubCell"/>
</dbReference>
<dbReference type="SUPFAM" id="SSF57535">
    <property type="entry name" value="Complement control module/SCR domain"/>
    <property type="match status" value="1"/>
</dbReference>
<accession>A0ABD0R3L3</accession>
<dbReference type="Gene3D" id="2.10.70.10">
    <property type="entry name" value="Complement Module, domain 1"/>
    <property type="match status" value="1"/>
</dbReference>
<dbReference type="InterPro" id="IPR050691">
    <property type="entry name" value="Hyaluronan_bind_Proteoglycan"/>
</dbReference>
<dbReference type="AlphaFoldDB" id="A0ABD0R3L3"/>
<keyword evidence="10" id="KW-1185">Reference proteome</keyword>
<keyword evidence="3" id="KW-0732">Signal</keyword>
<keyword evidence="7" id="KW-0768">Sushi</keyword>
<evidence type="ECO:0000256" key="3">
    <source>
        <dbReference type="ARBA" id="ARBA00022729"/>
    </source>
</evidence>
<keyword evidence="2" id="KW-0964">Secreted</keyword>
<dbReference type="FunFam" id="2.10.70.10:FF:000003">
    <property type="entry name" value="Versican core protein"/>
    <property type="match status" value="1"/>
</dbReference>
<evidence type="ECO:0000256" key="5">
    <source>
        <dbReference type="ARBA" id="ARBA00023157"/>
    </source>
</evidence>
<dbReference type="PANTHER" id="PTHR22804">
    <property type="entry name" value="AGGRECAN/VERSICAN PROTEOGLYCAN"/>
    <property type="match status" value="1"/>
</dbReference>
<protein>
    <recommendedName>
        <fullName evidence="8">Sushi domain-containing protein</fullName>
    </recommendedName>
</protein>
<dbReference type="EMBL" id="JAMKFB020000005">
    <property type="protein sequence ID" value="KAL0192365.1"/>
    <property type="molecule type" value="Genomic_DNA"/>
</dbReference>
<dbReference type="CDD" id="cd00033">
    <property type="entry name" value="CCP"/>
    <property type="match status" value="1"/>
</dbReference>
<keyword evidence="6" id="KW-0325">Glycoprotein</keyword>
<dbReference type="PANTHER" id="PTHR22804:SF54">
    <property type="match status" value="1"/>
</dbReference>
<comment type="subcellular location">
    <subcellularLocation>
        <location evidence="1">Secreted</location>
    </subcellularLocation>
</comment>
<evidence type="ECO:0000256" key="7">
    <source>
        <dbReference type="PROSITE-ProRule" id="PRU00302"/>
    </source>
</evidence>
<comment type="caution">
    <text evidence="9">The sequence shown here is derived from an EMBL/GenBank/DDBJ whole genome shotgun (WGS) entry which is preliminary data.</text>
</comment>
<dbReference type="Proteomes" id="UP001529510">
    <property type="component" value="Unassembled WGS sequence"/>
</dbReference>
<evidence type="ECO:0000256" key="6">
    <source>
        <dbReference type="ARBA" id="ARBA00023180"/>
    </source>
</evidence>
<reference evidence="9 10" key="1">
    <citation type="submission" date="2024-05" db="EMBL/GenBank/DDBJ databases">
        <title>Genome sequencing and assembly of Indian major carp, Cirrhinus mrigala (Hamilton, 1822).</title>
        <authorList>
            <person name="Mohindra V."/>
            <person name="Chowdhury L.M."/>
            <person name="Lal K."/>
            <person name="Jena J.K."/>
        </authorList>
    </citation>
    <scope>NUCLEOTIDE SEQUENCE [LARGE SCALE GENOMIC DNA]</scope>
    <source>
        <strain evidence="9">CM1030</strain>
        <tissue evidence="9">Blood</tissue>
    </source>
</reference>